<evidence type="ECO:0000313" key="2">
    <source>
        <dbReference type="Proteomes" id="UP000198636"/>
    </source>
</evidence>
<reference evidence="1 2" key="1">
    <citation type="submission" date="2016-10" db="EMBL/GenBank/DDBJ databases">
        <authorList>
            <person name="de Groot N.N."/>
        </authorList>
    </citation>
    <scope>NUCLEOTIDE SEQUENCE [LARGE SCALE GENOMIC DNA]</scope>
    <source>
        <strain evidence="1 2">DSM 18978</strain>
    </source>
</reference>
<sequence>MGIVVNLKSKLLKGNVDCSRLSKFEVLLDREKSSIRNSLVF</sequence>
<name>A0A1G5ET54_9FIRM</name>
<keyword evidence="2" id="KW-1185">Reference proteome</keyword>
<dbReference type="Proteomes" id="UP000198636">
    <property type="component" value="Unassembled WGS sequence"/>
</dbReference>
<protein>
    <submittedName>
        <fullName evidence="1">Uncharacterized protein</fullName>
    </submittedName>
</protein>
<evidence type="ECO:0000313" key="1">
    <source>
        <dbReference type="EMBL" id="SCY30137.1"/>
    </source>
</evidence>
<dbReference type="EMBL" id="FMUS01000006">
    <property type="protein sequence ID" value="SCY30137.1"/>
    <property type="molecule type" value="Genomic_DNA"/>
</dbReference>
<proteinExistence type="predicted"/>
<organism evidence="1 2">
    <name type="scientific">Alkaliphilus peptidifermentans DSM 18978</name>
    <dbReference type="NCBI Taxonomy" id="1120976"/>
    <lineage>
        <taxon>Bacteria</taxon>
        <taxon>Bacillati</taxon>
        <taxon>Bacillota</taxon>
        <taxon>Clostridia</taxon>
        <taxon>Peptostreptococcales</taxon>
        <taxon>Natronincolaceae</taxon>
        <taxon>Alkaliphilus</taxon>
    </lineage>
</organism>
<gene>
    <name evidence="1" type="ORF">SAMN03080606_01219</name>
</gene>
<accession>A0A1G5ET54</accession>
<dbReference type="AlphaFoldDB" id="A0A1G5ET54"/>
<dbReference type="STRING" id="1120976.SAMN03080606_01219"/>